<reference evidence="2" key="1">
    <citation type="submission" date="2017-02" db="EMBL/GenBank/DDBJ databases">
        <authorList>
            <person name="Varghese N."/>
            <person name="Submissions S."/>
        </authorList>
    </citation>
    <scope>NUCLEOTIDE SEQUENCE [LARGE SCALE GENOMIC DNA]</scope>
    <source>
        <strain evidence="2">DSM 16521</strain>
    </source>
</reference>
<protein>
    <submittedName>
        <fullName evidence="1">Uncharacterized protein</fullName>
    </submittedName>
</protein>
<dbReference type="OrthoDB" id="1727293at2"/>
<gene>
    <name evidence="1" type="ORF">SAMN02745885_00606</name>
</gene>
<dbReference type="RefSeq" id="WP_078664732.1">
    <property type="nucleotide sequence ID" value="NZ_FUXM01000004.1"/>
</dbReference>
<accession>A0A1T4MJP2</accession>
<evidence type="ECO:0000313" key="1">
    <source>
        <dbReference type="EMBL" id="SJZ67081.1"/>
    </source>
</evidence>
<dbReference type="AlphaFoldDB" id="A0A1T4MJP2"/>
<name>A0A1T4MJP2_9FIRM</name>
<proteinExistence type="predicted"/>
<sequence length="63" mass="7364">MAGIIPHKEGAEVSHLLADVRCMCGKIVAQRARTKIYIKCRHCKRFIIIDTREDCSNWETKYR</sequence>
<evidence type="ECO:0000313" key="2">
    <source>
        <dbReference type="Proteomes" id="UP000189933"/>
    </source>
</evidence>
<keyword evidence="2" id="KW-1185">Reference proteome</keyword>
<dbReference type="EMBL" id="FUXM01000004">
    <property type="protein sequence ID" value="SJZ67081.1"/>
    <property type="molecule type" value="Genomic_DNA"/>
</dbReference>
<dbReference type="Proteomes" id="UP000189933">
    <property type="component" value="Unassembled WGS sequence"/>
</dbReference>
<organism evidence="1 2">
    <name type="scientific">Carboxydocella sporoproducens DSM 16521</name>
    <dbReference type="NCBI Taxonomy" id="1121270"/>
    <lineage>
        <taxon>Bacteria</taxon>
        <taxon>Bacillati</taxon>
        <taxon>Bacillota</taxon>
        <taxon>Clostridia</taxon>
        <taxon>Eubacteriales</taxon>
        <taxon>Clostridiales Family XVI. Incertae Sedis</taxon>
        <taxon>Carboxydocella</taxon>
    </lineage>
</organism>